<sequence>MVDRLPSNATSEPPTRACTPAAAPSAAPGSVAATSEVVQPSENRSSRAAPSALITYGALISARTNVQMICAASSCRLCGSVVDKFSRSMRAPP</sequence>
<evidence type="ECO:0000313" key="3">
    <source>
        <dbReference type="Proteomes" id="UP000238296"/>
    </source>
</evidence>
<evidence type="ECO:0000256" key="1">
    <source>
        <dbReference type="SAM" id="MobiDB-lite"/>
    </source>
</evidence>
<evidence type="ECO:0000313" key="2">
    <source>
        <dbReference type="EMBL" id="PQM46746.1"/>
    </source>
</evidence>
<dbReference type="Proteomes" id="UP000238296">
    <property type="component" value="Unassembled WGS sequence"/>
</dbReference>
<comment type="caution">
    <text evidence="2">The sequence shown here is derived from an EMBL/GenBank/DDBJ whole genome shotgun (WGS) entry which is preliminary data.</text>
</comment>
<feature type="region of interest" description="Disordered" evidence="1">
    <location>
        <begin position="1"/>
        <end position="49"/>
    </location>
</feature>
<reference evidence="2 3" key="1">
    <citation type="journal article" date="2017" name="Int. J. Syst. Evol. Microbiol.">
        <title>Mycobacterium talmoniae sp. nov., a slowly growing mycobacterium isolated from human respiratory samples.</title>
        <authorList>
            <person name="Davidson R.M."/>
            <person name="DeGroote M.A."/>
            <person name="Marola J.L."/>
            <person name="Buss S."/>
            <person name="Jones V."/>
            <person name="McNeil M.R."/>
            <person name="Freifeld A.G."/>
            <person name="Elaine Epperson L."/>
            <person name="Hasan N.A."/>
            <person name="Jackson M."/>
            <person name="Iwen P.C."/>
            <person name="Salfinger M."/>
            <person name="Strong M."/>
        </authorList>
    </citation>
    <scope>NUCLEOTIDE SEQUENCE [LARGE SCALE GENOMIC DNA]</scope>
    <source>
        <strain evidence="2 3">ATCC BAA-2683</strain>
    </source>
</reference>
<organism evidence="2 3">
    <name type="scientific">Mycobacterium talmoniae</name>
    <dbReference type="NCBI Taxonomy" id="1858794"/>
    <lineage>
        <taxon>Bacteria</taxon>
        <taxon>Bacillati</taxon>
        <taxon>Actinomycetota</taxon>
        <taxon>Actinomycetes</taxon>
        <taxon>Mycobacteriales</taxon>
        <taxon>Mycobacteriaceae</taxon>
        <taxon>Mycobacterium</taxon>
    </lineage>
</organism>
<dbReference type="AlphaFoldDB" id="A0A2S8BJG0"/>
<protein>
    <submittedName>
        <fullName evidence="2">Uncharacterized protein</fullName>
    </submittedName>
</protein>
<dbReference type="EMBL" id="PPEA01000442">
    <property type="protein sequence ID" value="PQM46746.1"/>
    <property type="molecule type" value="Genomic_DNA"/>
</dbReference>
<name>A0A2S8BJG0_9MYCO</name>
<proteinExistence type="predicted"/>
<accession>A0A2S8BJG0</accession>
<feature type="compositionally biased region" description="Low complexity" evidence="1">
    <location>
        <begin position="13"/>
        <end position="35"/>
    </location>
</feature>
<gene>
    <name evidence="2" type="ORF">C1Y40_03075</name>
</gene>
<feature type="compositionally biased region" description="Polar residues" evidence="1">
    <location>
        <begin position="36"/>
        <end position="48"/>
    </location>
</feature>